<evidence type="ECO:0000313" key="5">
    <source>
        <dbReference type="Proteomes" id="UP000280197"/>
    </source>
</evidence>
<evidence type="ECO:0000256" key="2">
    <source>
        <dbReference type="ARBA" id="ARBA00022679"/>
    </source>
</evidence>
<dbReference type="InterPro" id="IPR029063">
    <property type="entry name" value="SAM-dependent_MTases_sf"/>
</dbReference>
<dbReference type="Pfam" id="PF01234">
    <property type="entry name" value="NNMT_PNMT_TEMT"/>
    <property type="match status" value="1"/>
</dbReference>
<accession>A0A3Q9BV32</accession>
<dbReference type="EMBL" id="CP034463">
    <property type="protein sequence ID" value="AZP15108.1"/>
    <property type="molecule type" value="Genomic_DNA"/>
</dbReference>
<keyword evidence="1 4" id="KW-0489">Methyltransferase</keyword>
<keyword evidence="3" id="KW-0949">S-adenosyl-L-methionine</keyword>
<dbReference type="KEGG" id="saqu:EJC51_02565"/>
<keyword evidence="5" id="KW-1185">Reference proteome</keyword>
<dbReference type="SUPFAM" id="SSF53335">
    <property type="entry name" value="S-adenosyl-L-methionine-dependent methyltransferases"/>
    <property type="match status" value="1"/>
</dbReference>
<dbReference type="InterPro" id="IPR000940">
    <property type="entry name" value="NNMT_TEMT_trans"/>
</dbReference>
<dbReference type="RefSeq" id="WP_126269494.1">
    <property type="nucleotide sequence ID" value="NZ_CP034463.1"/>
</dbReference>
<dbReference type="AlphaFoldDB" id="A0A3Q9BV32"/>
<dbReference type="GO" id="GO:0032259">
    <property type="term" value="P:methylation"/>
    <property type="evidence" value="ECO:0007669"/>
    <property type="project" value="UniProtKB-KW"/>
</dbReference>
<keyword evidence="2 4" id="KW-0808">Transferase</keyword>
<dbReference type="NCBIfam" id="NF040568">
    <property type="entry name" value="SCO2525_fam"/>
    <property type="match status" value="1"/>
</dbReference>
<dbReference type="GO" id="GO:0008168">
    <property type="term" value="F:methyltransferase activity"/>
    <property type="evidence" value="ECO:0007669"/>
    <property type="project" value="UniProtKB-KW"/>
</dbReference>
<organism evidence="4 5">
    <name type="scientific">Streptomyces aquilus</name>
    <dbReference type="NCBI Taxonomy" id="2548456"/>
    <lineage>
        <taxon>Bacteria</taxon>
        <taxon>Bacillati</taxon>
        <taxon>Actinomycetota</taxon>
        <taxon>Actinomycetes</taxon>
        <taxon>Kitasatosporales</taxon>
        <taxon>Streptomycetaceae</taxon>
        <taxon>Streptomyces</taxon>
    </lineage>
</organism>
<gene>
    <name evidence="4" type="ORF">EJC51_02565</name>
</gene>
<dbReference type="Gene3D" id="3.40.50.150">
    <property type="entry name" value="Vaccinia Virus protein VP39"/>
    <property type="match status" value="1"/>
</dbReference>
<dbReference type="Proteomes" id="UP000280197">
    <property type="component" value="Chromosome"/>
</dbReference>
<dbReference type="PANTHER" id="PTHR10867">
    <property type="entry name" value="NNMT/PNMT/TEMT FAMILY MEMBER"/>
    <property type="match status" value="1"/>
</dbReference>
<evidence type="ECO:0000256" key="3">
    <source>
        <dbReference type="ARBA" id="ARBA00022691"/>
    </source>
</evidence>
<evidence type="ECO:0000313" key="4">
    <source>
        <dbReference type="EMBL" id="AZP15108.1"/>
    </source>
</evidence>
<name>A0A3Q9BV32_9ACTN</name>
<sequence>MHFPAPVDAPVRNDQAPWNKFNNKAYVAQNYLDLLPADAEILSIVGRHFSRHFKNRGAGAGRPVLGIDMGAGGNLYPALAMLPWCSGITLFERAPENIEYLRKQCDQVDQNWEAFWKVLCHEKGYADLDSKWRNKFRDVARVEPGNLFKMGRRNWLGFRRSAGKYQVGTMFFVAESISTSLDEFQQAVDCFMNVLAPGAPFAAAFMEGSRGYDVGDEHFPACDVDKEQVENALAPYACEPEMVRLSDADHLVRPGHTGMILACGVRRSGK</sequence>
<protein>
    <submittedName>
        <fullName evidence="4">Methyltransferase</fullName>
    </submittedName>
</protein>
<dbReference type="PANTHER" id="PTHR10867:SF17">
    <property type="entry name" value="NICOTINAMIDE N-METHYLTRANSFERASE"/>
    <property type="match status" value="1"/>
</dbReference>
<evidence type="ECO:0000256" key="1">
    <source>
        <dbReference type="ARBA" id="ARBA00022603"/>
    </source>
</evidence>
<reference evidence="4 5" key="1">
    <citation type="submission" date="2018-12" db="EMBL/GenBank/DDBJ databases">
        <authorList>
            <person name="Li K."/>
        </authorList>
    </citation>
    <scope>NUCLEOTIDE SEQUENCE [LARGE SCALE GENOMIC DNA]</scope>
    <source>
        <strain evidence="5">CR22</strain>
    </source>
</reference>
<dbReference type="PROSITE" id="PS51681">
    <property type="entry name" value="SAM_MT_NNMT_PNMT_TEMT"/>
    <property type="match status" value="1"/>
</dbReference>
<proteinExistence type="predicted"/>